<keyword evidence="2" id="KW-1185">Reference proteome</keyword>
<evidence type="ECO:0000313" key="1">
    <source>
        <dbReference type="EMBL" id="KAL3636332.1"/>
    </source>
</evidence>
<reference evidence="2" key="1">
    <citation type="journal article" date="2024" name="IScience">
        <title>Strigolactones Initiate the Formation of Haustorium-like Structures in Castilleja.</title>
        <authorList>
            <person name="Buerger M."/>
            <person name="Peterson D."/>
            <person name="Chory J."/>
        </authorList>
    </citation>
    <scope>NUCLEOTIDE SEQUENCE [LARGE SCALE GENOMIC DNA]</scope>
</reference>
<dbReference type="EMBL" id="JAVIJP010000027">
    <property type="protein sequence ID" value="KAL3636332.1"/>
    <property type="molecule type" value="Genomic_DNA"/>
</dbReference>
<proteinExistence type="predicted"/>
<organism evidence="1 2">
    <name type="scientific">Castilleja foliolosa</name>
    <dbReference type="NCBI Taxonomy" id="1961234"/>
    <lineage>
        <taxon>Eukaryota</taxon>
        <taxon>Viridiplantae</taxon>
        <taxon>Streptophyta</taxon>
        <taxon>Embryophyta</taxon>
        <taxon>Tracheophyta</taxon>
        <taxon>Spermatophyta</taxon>
        <taxon>Magnoliopsida</taxon>
        <taxon>eudicotyledons</taxon>
        <taxon>Gunneridae</taxon>
        <taxon>Pentapetalae</taxon>
        <taxon>asterids</taxon>
        <taxon>lamiids</taxon>
        <taxon>Lamiales</taxon>
        <taxon>Orobanchaceae</taxon>
        <taxon>Pedicularideae</taxon>
        <taxon>Castillejinae</taxon>
        <taxon>Castilleja</taxon>
    </lineage>
</organism>
<protein>
    <submittedName>
        <fullName evidence="1">Uncharacterized protein</fullName>
    </submittedName>
</protein>
<accession>A0ABD3D6H3</accession>
<name>A0ABD3D6H3_9LAMI</name>
<comment type="caution">
    <text evidence="1">The sequence shown here is derived from an EMBL/GenBank/DDBJ whole genome shotgun (WGS) entry which is preliminary data.</text>
</comment>
<sequence>MRSFFEDVESAALSPNTAYSPAYKKFRCSSAVASPVRFAYSSPASPVDQLKGAQFGSHV</sequence>
<dbReference type="AlphaFoldDB" id="A0ABD3D6H3"/>
<gene>
    <name evidence="1" type="ORF">CASFOL_020879</name>
</gene>
<evidence type="ECO:0000313" key="2">
    <source>
        <dbReference type="Proteomes" id="UP001632038"/>
    </source>
</evidence>
<dbReference type="Proteomes" id="UP001632038">
    <property type="component" value="Unassembled WGS sequence"/>
</dbReference>